<keyword evidence="2" id="KW-1185">Reference proteome</keyword>
<protein>
    <submittedName>
        <fullName evidence="1">Uncharacterized protein</fullName>
    </submittedName>
</protein>
<reference evidence="2" key="1">
    <citation type="journal article" date="2023" name="Front. Plant Sci.">
        <title>Chromosomal-level genome assembly of Melastoma candidum provides insights into trichome evolution.</title>
        <authorList>
            <person name="Zhong Y."/>
            <person name="Wu W."/>
            <person name="Sun C."/>
            <person name="Zou P."/>
            <person name="Liu Y."/>
            <person name="Dai S."/>
            <person name="Zhou R."/>
        </authorList>
    </citation>
    <scope>NUCLEOTIDE SEQUENCE [LARGE SCALE GENOMIC DNA]</scope>
</reference>
<dbReference type="EMBL" id="CM042882">
    <property type="protein sequence ID" value="KAI4383491.1"/>
    <property type="molecule type" value="Genomic_DNA"/>
</dbReference>
<evidence type="ECO:0000313" key="2">
    <source>
        <dbReference type="Proteomes" id="UP001057402"/>
    </source>
</evidence>
<accession>A0ACB9RWB6</accession>
<dbReference type="Proteomes" id="UP001057402">
    <property type="component" value="Chromosome 3"/>
</dbReference>
<evidence type="ECO:0000313" key="1">
    <source>
        <dbReference type="EMBL" id="KAI4383491.1"/>
    </source>
</evidence>
<organism evidence="1 2">
    <name type="scientific">Melastoma candidum</name>
    <dbReference type="NCBI Taxonomy" id="119954"/>
    <lineage>
        <taxon>Eukaryota</taxon>
        <taxon>Viridiplantae</taxon>
        <taxon>Streptophyta</taxon>
        <taxon>Embryophyta</taxon>
        <taxon>Tracheophyta</taxon>
        <taxon>Spermatophyta</taxon>
        <taxon>Magnoliopsida</taxon>
        <taxon>eudicotyledons</taxon>
        <taxon>Gunneridae</taxon>
        <taxon>Pentapetalae</taxon>
        <taxon>rosids</taxon>
        <taxon>malvids</taxon>
        <taxon>Myrtales</taxon>
        <taxon>Melastomataceae</taxon>
        <taxon>Melastomatoideae</taxon>
        <taxon>Melastomateae</taxon>
        <taxon>Melastoma</taxon>
    </lineage>
</organism>
<sequence length="184" mass="20680">MASVNLARGSVNHGGLVVVITLECIQIQRSTRKQTSCNAPFETEYSGSWQAYSILLIHALLIRAGSLWWWWWWWWWGITGVALLFRYNDERRVIRKGQGDTLVAISTKGPIIGGPCTSTNNKNLIVIGKDILGNWVLLYFGYLPNGNPGVCQCSSQLILNVISLLIYEHTLEFNPGILSDSLDR</sequence>
<name>A0ACB9RWB6_9MYRT</name>
<comment type="caution">
    <text evidence="1">The sequence shown here is derived from an EMBL/GenBank/DDBJ whole genome shotgun (WGS) entry which is preliminary data.</text>
</comment>
<proteinExistence type="predicted"/>
<gene>
    <name evidence="1" type="ORF">MLD38_009324</name>
</gene>